<dbReference type="STRING" id="1298598.JCM21714_1079"/>
<sequence>MSDSDQVWEVIRARSFAGKYIILDKDYLAKKYISFISRDIAEQSIYSYIENELGLVISFAKKEIIVEEPTEEDRDLLDLEGFITSS</sequence>
<accession>W4VGZ3</accession>
<dbReference type="eggNOG" id="COG2188">
    <property type="taxonomic scope" value="Bacteria"/>
</dbReference>
<reference evidence="2 3" key="1">
    <citation type="journal article" date="2014" name="Genome Announc.">
        <title>Draft Genome Sequence of the Boron-Tolerant and Moderately Halotolerant Bacterium Gracilibacillus boraciitolerans JCM 21714T.</title>
        <authorList>
            <person name="Ahmed I."/>
            <person name="Oshima K."/>
            <person name="Suda W."/>
            <person name="Kitamura K."/>
            <person name="Iida T."/>
            <person name="Ohmori Y."/>
            <person name="Fujiwara T."/>
            <person name="Hattori M."/>
            <person name="Ohkuma M."/>
        </authorList>
    </citation>
    <scope>NUCLEOTIDE SEQUENCE [LARGE SCALE GENOMIC DNA]</scope>
    <source>
        <strain evidence="2 3">JCM 21714</strain>
    </source>
</reference>
<dbReference type="AlphaFoldDB" id="W4VGZ3"/>
<protein>
    <submittedName>
        <fullName evidence="2">Trehalose operon transcriptional repressor</fullName>
    </submittedName>
</protein>
<name>W4VGZ3_9BACI</name>
<dbReference type="GO" id="GO:0003677">
    <property type="term" value="F:DNA binding"/>
    <property type="evidence" value="ECO:0007669"/>
    <property type="project" value="InterPro"/>
</dbReference>
<dbReference type="InterPro" id="IPR011663">
    <property type="entry name" value="UTRA"/>
</dbReference>
<dbReference type="Pfam" id="PF07702">
    <property type="entry name" value="UTRA"/>
    <property type="match status" value="1"/>
</dbReference>
<comment type="caution">
    <text evidence="2">The sequence shown here is derived from an EMBL/GenBank/DDBJ whole genome shotgun (WGS) entry which is preliminary data.</text>
</comment>
<dbReference type="GO" id="GO:0006355">
    <property type="term" value="P:regulation of DNA-templated transcription"/>
    <property type="evidence" value="ECO:0007669"/>
    <property type="project" value="InterPro"/>
</dbReference>
<gene>
    <name evidence="2" type="ORF">JCM21714_1079</name>
</gene>
<dbReference type="InterPro" id="IPR028978">
    <property type="entry name" value="Chorismate_lyase_/UTRA_dom_sf"/>
</dbReference>
<feature type="domain" description="UbiC transcription regulator-associated" evidence="1">
    <location>
        <begin position="2"/>
        <end position="80"/>
    </location>
</feature>
<dbReference type="EMBL" id="BAVS01000003">
    <property type="protein sequence ID" value="GAE92098.1"/>
    <property type="molecule type" value="Genomic_DNA"/>
</dbReference>
<evidence type="ECO:0000259" key="1">
    <source>
        <dbReference type="Pfam" id="PF07702"/>
    </source>
</evidence>
<dbReference type="Proteomes" id="UP000019102">
    <property type="component" value="Unassembled WGS sequence"/>
</dbReference>
<keyword evidence="3" id="KW-1185">Reference proteome</keyword>
<evidence type="ECO:0000313" key="2">
    <source>
        <dbReference type="EMBL" id="GAE92098.1"/>
    </source>
</evidence>
<dbReference type="Gene3D" id="3.40.1410.10">
    <property type="entry name" value="Chorismate lyase-like"/>
    <property type="match status" value="1"/>
</dbReference>
<dbReference type="SUPFAM" id="SSF64288">
    <property type="entry name" value="Chorismate lyase-like"/>
    <property type="match status" value="1"/>
</dbReference>
<proteinExistence type="predicted"/>
<evidence type="ECO:0000313" key="3">
    <source>
        <dbReference type="Proteomes" id="UP000019102"/>
    </source>
</evidence>
<organism evidence="2 3">
    <name type="scientific">Gracilibacillus boraciitolerans JCM 21714</name>
    <dbReference type="NCBI Taxonomy" id="1298598"/>
    <lineage>
        <taxon>Bacteria</taxon>
        <taxon>Bacillati</taxon>
        <taxon>Bacillota</taxon>
        <taxon>Bacilli</taxon>
        <taxon>Bacillales</taxon>
        <taxon>Bacillaceae</taxon>
        <taxon>Gracilibacillus</taxon>
    </lineage>
</organism>